<accession>A0ABQ3ZAF6</accession>
<protein>
    <submittedName>
        <fullName evidence="1">Glutathione-dependent reductase</fullName>
    </submittedName>
</protein>
<dbReference type="InterPro" id="IPR016639">
    <property type="entry name" value="GST_Omega/GSH"/>
</dbReference>
<name>A0ABQ3ZAF6_9ACTN</name>
<dbReference type="SUPFAM" id="SSF47616">
    <property type="entry name" value="GST C-terminal domain-like"/>
    <property type="match status" value="1"/>
</dbReference>
<comment type="caution">
    <text evidence="1">The sequence shown here is derived from an EMBL/GenBank/DDBJ whole genome shotgun (WGS) entry which is preliminary data.</text>
</comment>
<dbReference type="Gene3D" id="1.20.1050.10">
    <property type="match status" value="1"/>
</dbReference>
<dbReference type="Gene3D" id="3.40.30.10">
    <property type="entry name" value="Glutaredoxin"/>
    <property type="match status" value="1"/>
</dbReference>
<keyword evidence="2" id="KW-1185">Reference proteome</keyword>
<reference evidence="1 2" key="1">
    <citation type="submission" date="2021-01" db="EMBL/GenBank/DDBJ databases">
        <title>Whole genome shotgun sequence of Actinoplanes durhamensis NBRC 14914.</title>
        <authorList>
            <person name="Komaki H."/>
            <person name="Tamura T."/>
        </authorList>
    </citation>
    <scope>NUCLEOTIDE SEQUENCE [LARGE SCALE GENOMIC DNA]</scope>
    <source>
        <strain evidence="1 2">NBRC 14914</strain>
    </source>
</reference>
<dbReference type="Proteomes" id="UP000637628">
    <property type="component" value="Unassembled WGS sequence"/>
</dbReference>
<dbReference type="PANTHER" id="PTHR32419:SF6">
    <property type="entry name" value="GLUTATHIONE S-TRANSFERASE OMEGA-LIKE 1-RELATED"/>
    <property type="match status" value="1"/>
</dbReference>
<dbReference type="Pfam" id="PF13410">
    <property type="entry name" value="GST_C_2"/>
    <property type="match status" value="1"/>
</dbReference>
<proteinExistence type="predicted"/>
<gene>
    <name evidence="1" type="ORF">Adu01nite_81710</name>
</gene>
<sequence>MTLHLSERTRLAGPVDVARYGEYTTPAEVTFTGRITDDAPFTVRPSRYHVYGGRFCPDSHRVAIIRELAGIQHLVTMSYVDDRRDGRGWAFRERHGPDPVNGFTLLREAYEATEEGYTGHVAVPTLWDRFGVRVVSNDATAIGIDLATRFRHLAIDPVDTYPAALRAKIEELARCTSLAELDARLADADYLVGGVLTDADIRLWVTLVRHDDLHTYPNLWRYARALLKIPAFRDTTDFGF</sequence>
<dbReference type="RefSeq" id="WP_203734683.1">
    <property type="nucleotide sequence ID" value="NZ_BAAATX010000026.1"/>
</dbReference>
<evidence type="ECO:0000313" key="1">
    <source>
        <dbReference type="EMBL" id="GIE06821.1"/>
    </source>
</evidence>
<dbReference type="EMBL" id="BOML01000070">
    <property type="protein sequence ID" value="GIE06821.1"/>
    <property type="molecule type" value="Genomic_DNA"/>
</dbReference>
<organism evidence="1 2">
    <name type="scientific">Paractinoplanes durhamensis</name>
    <dbReference type="NCBI Taxonomy" id="113563"/>
    <lineage>
        <taxon>Bacteria</taxon>
        <taxon>Bacillati</taxon>
        <taxon>Actinomycetota</taxon>
        <taxon>Actinomycetes</taxon>
        <taxon>Micromonosporales</taxon>
        <taxon>Micromonosporaceae</taxon>
        <taxon>Paractinoplanes</taxon>
    </lineage>
</organism>
<dbReference type="InterPro" id="IPR036282">
    <property type="entry name" value="Glutathione-S-Trfase_C_sf"/>
</dbReference>
<evidence type="ECO:0000313" key="2">
    <source>
        <dbReference type="Proteomes" id="UP000637628"/>
    </source>
</evidence>
<dbReference type="PANTHER" id="PTHR32419">
    <property type="entry name" value="GLUTATHIONYL-HYDROQUINONE REDUCTASE"/>
    <property type="match status" value="1"/>
</dbReference>
<dbReference type="SUPFAM" id="SSF52833">
    <property type="entry name" value="Thioredoxin-like"/>
    <property type="match status" value="1"/>
</dbReference>
<dbReference type="InterPro" id="IPR036249">
    <property type="entry name" value="Thioredoxin-like_sf"/>
</dbReference>